<evidence type="ECO:0000256" key="1">
    <source>
        <dbReference type="SAM" id="Coils"/>
    </source>
</evidence>
<feature type="coiled-coil region" evidence="1">
    <location>
        <begin position="67"/>
        <end position="94"/>
    </location>
</feature>
<accession>A0A286P9T5</accession>
<gene>
    <name evidence="3" type="primary">ORF36</name>
</gene>
<reference evidence="3" key="1">
    <citation type="journal article" date="2017" name="Nat. Commun.">
        <title>Complete fusion of a transposon and herpesvirus created the Teratorn mobile element in medaka fish.</title>
        <authorList>
            <person name="Inoue Y."/>
            <person name="Saga T."/>
            <person name="Aikawa T."/>
            <person name="Kumagai M."/>
            <person name="Shimada A."/>
            <person name="Kawaguchi Y."/>
            <person name="Naruse K."/>
            <person name="Morishita S."/>
            <person name="Koga A."/>
            <person name="Takeda H."/>
        </authorList>
    </citation>
    <scope>NUCLEOTIDE SEQUENCE</scope>
</reference>
<evidence type="ECO:0000256" key="2">
    <source>
        <dbReference type="SAM" id="MobiDB-lite"/>
    </source>
</evidence>
<feature type="region of interest" description="Disordered" evidence="2">
    <location>
        <begin position="1"/>
        <end position="23"/>
    </location>
</feature>
<dbReference type="EMBL" id="LC199500">
    <property type="protein sequence ID" value="BBA49196.1"/>
    <property type="molecule type" value="Genomic_DNA"/>
</dbReference>
<dbReference type="AlphaFoldDB" id="A0A286P9T5"/>
<proteinExistence type="predicted"/>
<protein>
    <submittedName>
        <fullName evidence="3">Uncharacterized protein</fullName>
    </submittedName>
</protein>
<organism evidence="3">
    <name type="scientific">Oryzias latipes</name>
    <name type="common">Japanese rice fish</name>
    <name type="synonym">Japanese killifish</name>
    <dbReference type="NCBI Taxonomy" id="8090"/>
    <lineage>
        <taxon>Eukaryota</taxon>
        <taxon>Metazoa</taxon>
        <taxon>Chordata</taxon>
        <taxon>Craniata</taxon>
        <taxon>Vertebrata</taxon>
        <taxon>Euteleostomi</taxon>
        <taxon>Actinopterygii</taxon>
        <taxon>Neopterygii</taxon>
        <taxon>Teleostei</taxon>
        <taxon>Neoteleostei</taxon>
        <taxon>Acanthomorphata</taxon>
        <taxon>Ovalentaria</taxon>
        <taxon>Atherinomorphae</taxon>
        <taxon>Beloniformes</taxon>
        <taxon>Adrianichthyidae</taxon>
        <taxon>Oryziinae</taxon>
        <taxon>Oryzias</taxon>
    </lineage>
</organism>
<evidence type="ECO:0000313" key="3">
    <source>
        <dbReference type="EMBL" id="BBA49196.1"/>
    </source>
</evidence>
<sequence length="287" mass="31857">MTGAVPTIASPPTMTTEVSGGTELGSLPRASILRVWEIVNRHYESTLSSLEREDTSRRAAARVSSLAKELRDLTAACTERLDRVEARVKELKALEFGGVRNEQPDGARAGEALGGEWHFVYTRRGDVFGYMRLIPETLSRLPSDADDTSLCGGQRAEFTLPTQVAAEARRVPTGRSGSARGRAECPRCGESLDLSEFWRHAVYEIAERGARVPARRPPVRSDGPRPRWTLQEGEGWDEPIYRPRDLTSTCEIGECLSQLNLKHFLSDDEFSGALDRAFELLALRLRS</sequence>
<keyword evidence="1" id="KW-0175">Coiled coil</keyword>
<feature type="compositionally biased region" description="Polar residues" evidence="2">
    <location>
        <begin position="10"/>
        <end position="19"/>
    </location>
</feature>
<name>A0A286P9T5_ORYLA</name>